<dbReference type="CDD" id="cd04301">
    <property type="entry name" value="NAT_SF"/>
    <property type="match status" value="1"/>
</dbReference>
<sequence>MNMNKIIYRNIVKSDYETIKKLIGEAFGFSDFIKDKQLLDIVLSGYLQECLLDSSFSKVAQKDDKVIGFILGSAKNDKTRISNSIDSLEFDNNTIELLMNIKENQILFKEFSKIPATYKEIIKGKEDQFQGCIQLFVVSKESRGLGVGKTLVKYLSDYMNSMDVKSLYLFTDSRCNYGFYDSQNFKKLNEKEVNFNYVNNKLDVFLYGYDF</sequence>
<dbReference type="EMBL" id="CP117523">
    <property type="protein sequence ID" value="WWD85478.1"/>
    <property type="molecule type" value="Genomic_DNA"/>
</dbReference>
<evidence type="ECO:0000313" key="3">
    <source>
        <dbReference type="Proteomes" id="UP001348492"/>
    </source>
</evidence>
<dbReference type="PROSITE" id="PS51186">
    <property type="entry name" value="GNAT"/>
    <property type="match status" value="1"/>
</dbReference>
<dbReference type="Proteomes" id="UP001348492">
    <property type="component" value="Chromosome"/>
</dbReference>
<dbReference type="InterPro" id="IPR000182">
    <property type="entry name" value="GNAT_dom"/>
</dbReference>
<dbReference type="Pfam" id="PF00583">
    <property type="entry name" value="Acetyltransf_1"/>
    <property type="match status" value="1"/>
</dbReference>
<evidence type="ECO:0000259" key="1">
    <source>
        <dbReference type="PROSITE" id="PS51186"/>
    </source>
</evidence>
<organism evidence="2 3">
    <name type="scientific">Terrisporobacter glycolicus ATCC 14880 = DSM 1288</name>
    <dbReference type="NCBI Taxonomy" id="1121315"/>
    <lineage>
        <taxon>Bacteria</taxon>
        <taxon>Bacillati</taxon>
        <taxon>Bacillota</taxon>
        <taxon>Clostridia</taxon>
        <taxon>Peptostreptococcales</taxon>
        <taxon>Peptostreptococcaceae</taxon>
        <taxon>Terrisporobacter</taxon>
    </lineage>
</organism>
<dbReference type="InterPro" id="IPR016181">
    <property type="entry name" value="Acyl_CoA_acyltransferase"/>
</dbReference>
<protein>
    <recommendedName>
        <fullName evidence="1">N-acetyltransferase domain-containing protein</fullName>
    </recommendedName>
</protein>
<accession>A0ABZ2F0Z7</accession>
<keyword evidence="3" id="KW-1185">Reference proteome</keyword>
<dbReference type="Gene3D" id="3.40.630.30">
    <property type="match status" value="1"/>
</dbReference>
<evidence type="ECO:0000313" key="2">
    <source>
        <dbReference type="EMBL" id="WWD85478.1"/>
    </source>
</evidence>
<reference evidence="2 3" key="1">
    <citation type="journal article" date="2023" name="PLoS ONE">
        <title>Genome-based metabolic and phylogenomic analysis of three Terrisporobacter species.</title>
        <authorList>
            <person name="Boer T."/>
            <person name="Bengelsdorf F.R."/>
            <person name="Bomeke M."/>
            <person name="Daniel R."/>
            <person name="Poehlein A."/>
        </authorList>
    </citation>
    <scope>NUCLEOTIDE SEQUENCE [LARGE SCALE GENOMIC DNA]</scope>
    <source>
        <strain evidence="2 3">DSM 1288</strain>
    </source>
</reference>
<proteinExistence type="predicted"/>
<dbReference type="SUPFAM" id="SSF55729">
    <property type="entry name" value="Acyl-CoA N-acyltransferases (Nat)"/>
    <property type="match status" value="1"/>
</dbReference>
<name>A0ABZ2F0Z7_9FIRM</name>
<gene>
    <name evidence="2" type="ORF">TEGL_39900</name>
</gene>
<feature type="domain" description="N-acetyltransferase" evidence="1">
    <location>
        <begin position="6"/>
        <end position="211"/>
    </location>
</feature>